<dbReference type="Proteomes" id="UP000672602">
    <property type="component" value="Unassembled WGS sequence"/>
</dbReference>
<protein>
    <submittedName>
        <fullName evidence="7">Peptide ABC transporter substrate-binding protein</fullName>
    </submittedName>
</protein>
<dbReference type="GO" id="GO:0030288">
    <property type="term" value="C:outer membrane-bounded periplasmic space"/>
    <property type="evidence" value="ECO:0007669"/>
    <property type="project" value="UniProtKB-ARBA"/>
</dbReference>
<evidence type="ECO:0000313" key="8">
    <source>
        <dbReference type="Proteomes" id="UP000672602"/>
    </source>
</evidence>
<dbReference type="SUPFAM" id="SSF53850">
    <property type="entry name" value="Periplasmic binding protein-like II"/>
    <property type="match status" value="1"/>
</dbReference>
<keyword evidence="4 5" id="KW-0732">Signal</keyword>
<gene>
    <name evidence="7" type="ORF">KAJ83_11150</name>
</gene>
<dbReference type="Gene3D" id="3.90.76.10">
    <property type="entry name" value="Dipeptide-binding Protein, Domain 1"/>
    <property type="match status" value="1"/>
</dbReference>
<feature type="signal peptide" evidence="5">
    <location>
        <begin position="1"/>
        <end position="24"/>
    </location>
</feature>
<dbReference type="InterPro" id="IPR000914">
    <property type="entry name" value="SBP_5_dom"/>
</dbReference>
<dbReference type="GO" id="GO:1904680">
    <property type="term" value="F:peptide transmembrane transporter activity"/>
    <property type="evidence" value="ECO:0007669"/>
    <property type="project" value="TreeGrafter"/>
</dbReference>
<evidence type="ECO:0000256" key="3">
    <source>
        <dbReference type="ARBA" id="ARBA00022448"/>
    </source>
</evidence>
<evidence type="ECO:0000313" key="7">
    <source>
        <dbReference type="EMBL" id="MBP5857568.1"/>
    </source>
</evidence>
<dbReference type="PIRSF" id="PIRSF002741">
    <property type="entry name" value="MppA"/>
    <property type="match status" value="1"/>
</dbReference>
<dbReference type="Gene3D" id="3.10.105.10">
    <property type="entry name" value="Dipeptide-binding Protein, Domain 3"/>
    <property type="match status" value="1"/>
</dbReference>
<evidence type="ECO:0000259" key="6">
    <source>
        <dbReference type="Pfam" id="PF00496"/>
    </source>
</evidence>
<evidence type="ECO:0000256" key="2">
    <source>
        <dbReference type="ARBA" id="ARBA00005695"/>
    </source>
</evidence>
<sequence>MKLPASLAALLMLALVGLPTPADAASKERLVIGISQFPSTLHPSFDSMLAKSYVAGLARRPITAYDPDWNLTCLLCTGLPTYEDGTVTDETAEDGAPGMAVTYSLKPGMVWGDGTPITTADVAFAWRVGHDRETGFDAYELYRRIDRVEVHDDRRFTLHINKRTCDFQGLSDLNLLPAHIERPIFESGAPGDYRQRTAYQTDPTNPALWYGPYRVKDIVTGQRIVLERNPNWWGESPYFDEIVVRTIENTAALTANLRSGDIDMIAGELGIAIDQALAFEESFGEDFQILYNPGLFYEHLDVIQDHPALKERPVRQALIQAIDRQAISDRLFGGKQPVANSNVNPLDSVYYADLPKYAYDPEAAAAKLEEAGWTIGPDGVRTKNGERLSFTLMTTAGNKSREQVQQVLQAQWDAIGADVAIRNEPPRVFFEQTVSKRRFDGVALFAWLSAPESIPRTTLHSDQIPSEENSFIGQNYTGYANPEMDRILEGLETECAPETQARLWRELQTLYATDLPAIPLYFRANSYLLPKNLEGLTPTGHQFPSTLWVEEWRLAE</sequence>
<feature type="domain" description="Solute-binding protein family 5" evidence="6">
    <location>
        <begin position="97"/>
        <end position="448"/>
    </location>
</feature>
<dbReference type="AlphaFoldDB" id="A0A8J7SMR6"/>
<dbReference type="Pfam" id="PF00496">
    <property type="entry name" value="SBP_bac_5"/>
    <property type="match status" value="1"/>
</dbReference>
<feature type="chain" id="PRO_5035216578" evidence="5">
    <location>
        <begin position="25"/>
        <end position="556"/>
    </location>
</feature>
<dbReference type="InterPro" id="IPR039424">
    <property type="entry name" value="SBP_5"/>
</dbReference>
<comment type="caution">
    <text evidence="7">The sequence shown here is derived from an EMBL/GenBank/DDBJ whole genome shotgun (WGS) entry which is preliminary data.</text>
</comment>
<evidence type="ECO:0000256" key="1">
    <source>
        <dbReference type="ARBA" id="ARBA00004418"/>
    </source>
</evidence>
<comment type="subcellular location">
    <subcellularLocation>
        <location evidence="1">Periplasm</location>
    </subcellularLocation>
</comment>
<keyword evidence="3" id="KW-0813">Transport</keyword>
<dbReference type="PANTHER" id="PTHR30290">
    <property type="entry name" value="PERIPLASMIC BINDING COMPONENT OF ABC TRANSPORTER"/>
    <property type="match status" value="1"/>
</dbReference>
<accession>A0A8J7SMR6</accession>
<dbReference type="EMBL" id="JAGMWN010000004">
    <property type="protein sequence ID" value="MBP5857568.1"/>
    <property type="molecule type" value="Genomic_DNA"/>
</dbReference>
<name>A0A8J7SMR6_9PROT</name>
<reference evidence="7" key="1">
    <citation type="submission" date="2021-04" db="EMBL/GenBank/DDBJ databases">
        <authorList>
            <person name="Zhang D.-C."/>
        </authorList>
    </citation>
    <scope>NUCLEOTIDE SEQUENCE</scope>
    <source>
        <strain evidence="7">CGMCC 1.15697</strain>
    </source>
</reference>
<comment type="similarity">
    <text evidence="2">Belongs to the bacterial solute-binding protein 5 family.</text>
</comment>
<evidence type="ECO:0000256" key="4">
    <source>
        <dbReference type="ARBA" id="ARBA00022729"/>
    </source>
</evidence>
<dbReference type="GO" id="GO:0043190">
    <property type="term" value="C:ATP-binding cassette (ABC) transporter complex"/>
    <property type="evidence" value="ECO:0007669"/>
    <property type="project" value="InterPro"/>
</dbReference>
<organism evidence="7 8">
    <name type="scientific">Marivibrio halodurans</name>
    <dbReference type="NCBI Taxonomy" id="2039722"/>
    <lineage>
        <taxon>Bacteria</taxon>
        <taxon>Pseudomonadati</taxon>
        <taxon>Pseudomonadota</taxon>
        <taxon>Alphaproteobacteria</taxon>
        <taxon>Rhodospirillales</taxon>
        <taxon>Rhodospirillaceae</taxon>
        <taxon>Marivibrio</taxon>
    </lineage>
</organism>
<evidence type="ECO:0000256" key="5">
    <source>
        <dbReference type="SAM" id="SignalP"/>
    </source>
</evidence>
<dbReference type="CDD" id="cd08513">
    <property type="entry name" value="PBP2_thermophilic_Hb8_like"/>
    <property type="match status" value="1"/>
</dbReference>
<dbReference type="InterPro" id="IPR030678">
    <property type="entry name" value="Peptide/Ni-bd"/>
</dbReference>
<dbReference type="RefSeq" id="WP_210682145.1">
    <property type="nucleotide sequence ID" value="NZ_JAGMWN010000004.1"/>
</dbReference>
<keyword evidence="8" id="KW-1185">Reference proteome</keyword>
<dbReference type="GO" id="GO:0015833">
    <property type="term" value="P:peptide transport"/>
    <property type="evidence" value="ECO:0007669"/>
    <property type="project" value="TreeGrafter"/>
</dbReference>
<dbReference type="PANTHER" id="PTHR30290:SF9">
    <property type="entry name" value="OLIGOPEPTIDE-BINDING PROTEIN APPA"/>
    <property type="match status" value="1"/>
</dbReference>
<dbReference type="Gene3D" id="3.40.190.10">
    <property type="entry name" value="Periplasmic binding protein-like II"/>
    <property type="match status" value="1"/>
</dbReference>
<proteinExistence type="inferred from homology"/>